<keyword evidence="4" id="KW-1185">Reference proteome</keyword>
<feature type="region of interest" description="Disordered" evidence="2">
    <location>
        <begin position="394"/>
        <end position="417"/>
    </location>
</feature>
<dbReference type="EMBL" id="JABXBU010000001">
    <property type="protein sequence ID" value="KAF8797174.1"/>
    <property type="molecule type" value="Genomic_DNA"/>
</dbReference>
<feature type="compositionally biased region" description="Acidic residues" evidence="2">
    <location>
        <begin position="265"/>
        <end position="288"/>
    </location>
</feature>
<comment type="caution">
    <text evidence="3">The sequence shown here is derived from an EMBL/GenBank/DDBJ whole genome shotgun (WGS) entry which is preliminary data.</text>
</comment>
<accession>A0A8T0G1F2</accession>
<feature type="compositionally biased region" description="Polar residues" evidence="2">
    <location>
        <begin position="162"/>
        <end position="178"/>
    </location>
</feature>
<evidence type="ECO:0000313" key="3">
    <source>
        <dbReference type="EMBL" id="KAF8797174.1"/>
    </source>
</evidence>
<feature type="coiled-coil region" evidence="1">
    <location>
        <begin position="498"/>
        <end position="525"/>
    </location>
</feature>
<proteinExistence type="predicted"/>
<dbReference type="AlphaFoldDB" id="A0A8T0G1F2"/>
<dbReference type="Proteomes" id="UP000807504">
    <property type="component" value="Unassembled WGS sequence"/>
</dbReference>
<protein>
    <submittedName>
        <fullName evidence="3">Uncharacterized protein</fullName>
    </submittedName>
</protein>
<keyword evidence="1" id="KW-0175">Coiled coil</keyword>
<gene>
    <name evidence="3" type="ORF">HNY73_001467</name>
</gene>
<evidence type="ECO:0000256" key="2">
    <source>
        <dbReference type="SAM" id="MobiDB-lite"/>
    </source>
</evidence>
<reference evidence="3" key="1">
    <citation type="journal article" date="2020" name="bioRxiv">
        <title>Chromosome-level reference genome of the European wasp spider Argiope bruennichi: a resource for studies on range expansion and evolutionary adaptation.</title>
        <authorList>
            <person name="Sheffer M.M."/>
            <person name="Hoppe A."/>
            <person name="Krehenwinkel H."/>
            <person name="Uhl G."/>
            <person name="Kuss A.W."/>
            <person name="Jensen L."/>
            <person name="Jensen C."/>
            <person name="Gillespie R.G."/>
            <person name="Hoff K.J."/>
            <person name="Prost S."/>
        </authorList>
    </citation>
    <scope>NUCLEOTIDE SEQUENCE</scope>
</reference>
<name>A0A8T0G1F2_ARGBR</name>
<feature type="compositionally biased region" description="Acidic residues" evidence="2">
    <location>
        <begin position="197"/>
        <end position="225"/>
    </location>
</feature>
<feature type="compositionally biased region" description="Basic and acidic residues" evidence="2">
    <location>
        <begin position="289"/>
        <end position="306"/>
    </location>
</feature>
<feature type="compositionally biased region" description="Basic and acidic residues" evidence="2">
    <location>
        <begin position="226"/>
        <end position="257"/>
    </location>
</feature>
<organism evidence="3 4">
    <name type="scientific">Argiope bruennichi</name>
    <name type="common">Wasp spider</name>
    <name type="synonym">Aranea bruennichi</name>
    <dbReference type="NCBI Taxonomy" id="94029"/>
    <lineage>
        <taxon>Eukaryota</taxon>
        <taxon>Metazoa</taxon>
        <taxon>Ecdysozoa</taxon>
        <taxon>Arthropoda</taxon>
        <taxon>Chelicerata</taxon>
        <taxon>Arachnida</taxon>
        <taxon>Araneae</taxon>
        <taxon>Araneomorphae</taxon>
        <taxon>Entelegynae</taxon>
        <taxon>Araneoidea</taxon>
        <taxon>Araneidae</taxon>
        <taxon>Argiope</taxon>
    </lineage>
</organism>
<evidence type="ECO:0000256" key="1">
    <source>
        <dbReference type="SAM" id="Coils"/>
    </source>
</evidence>
<feature type="compositionally biased region" description="Basic and acidic residues" evidence="2">
    <location>
        <begin position="149"/>
        <end position="160"/>
    </location>
</feature>
<feature type="compositionally biased region" description="Polar residues" evidence="2">
    <location>
        <begin position="114"/>
        <end position="141"/>
    </location>
</feature>
<feature type="region of interest" description="Disordered" evidence="2">
    <location>
        <begin position="114"/>
        <end position="368"/>
    </location>
</feature>
<feature type="coiled-coil region" evidence="1">
    <location>
        <begin position="34"/>
        <end position="64"/>
    </location>
</feature>
<reference evidence="3" key="2">
    <citation type="submission" date="2020-06" db="EMBL/GenBank/DDBJ databases">
        <authorList>
            <person name="Sheffer M."/>
        </authorList>
    </citation>
    <scope>NUCLEOTIDE SEQUENCE</scope>
</reference>
<sequence length="621" mass="70490">MDEKTKLKKSRAVIRTAVTKLINKLESEFDEQSVDSLRGHLEYLNEMLKQLRELDSKIQEIISEENEFDTEIEAAFQYNEKITLLCSRISIQINKLSKVDSSISSQFNPNLALSTQNENSLNNDFDYKSSSITNEGSSNNYPIEFLSSEENKNPGNRDEYYSITNPEISESNSYSTFKSEFSEDESSSQKIRKRDDDEASADNEEESDLESDENGEELMPESDGNDELKTESSKNDELKTESSKNVELKPELGENRKFNPKSSENEEALNPESSENEEALAPESSDNEEALKSESDENEKESKPEPSKGGTFLGFGKPPISSPNDNEEVLPPPLSQNSSFPESDEEKNGKAEESVSISTSNLEESLILPTIGEGGIDYSDETYAFHSKPVPSDFSWQTGKSRTSGKRRGKGPAAAAARAKEFRPEDNWDEDSFYPRSFPRAWKLQKAKTVKPPQPMVSWNEFLVMQDKFQKNKLNPKLAPNNQLSLFHKSKDNLYNFVKDAIKRNKQIEKELMKLKKMLEKNTAEPKKSSQFDSSPRIINNTLQLSIPLQQKGRLFPQEFKIKIEAEAPLKIKTQVGDRKDDESRVNNKPIRLEERIHMNHIHFKASGADEGKEKLLLLCI</sequence>
<evidence type="ECO:0000313" key="4">
    <source>
        <dbReference type="Proteomes" id="UP000807504"/>
    </source>
</evidence>